<keyword evidence="2" id="KW-1185">Reference proteome</keyword>
<dbReference type="Proteomes" id="UP000032266">
    <property type="component" value="Chromosome"/>
</dbReference>
<dbReference type="RefSeq" id="WP_044618787.1">
    <property type="nucleotide sequence ID" value="NZ_CP007142.1"/>
</dbReference>
<organism evidence="1 2">
    <name type="scientific">Gynuella sunshinyii YC6258</name>
    <dbReference type="NCBI Taxonomy" id="1445510"/>
    <lineage>
        <taxon>Bacteria</taxon>
        <taxon>Pseudomonadati</taxon>
        <taxon>Pseudomonadota</taxon>
        <taxon>Gammaproteobacteria</taxon>
        <taxon>Oceanospirillales</taxon>
        <taxon>Saccharospirillaceae</taxon>
        <taxon>Gynuella</taxon>
    </lineage>
</organism>
<accession>A0A0C5VC05</accession>
<gene>
    <name evidence="1" type="ORF">YC6258_04853</name>
</gene>
<name>A0A0C5VC05_9GAMM</name>
<dbReference type="KEGG" id="gsn:YC6258_04853"/>
<protein>
    <submittedName>
        <fullName evidence="1">Uncharacterized protein</fullName>
    </submittedName>
</protein>
<dbReference type="AlphaFoldDB" id="A0A0C5VC05"/>
<evidence type="ECO:0000313" key="2">
    <source>
        <dbReference type="Proteomes" id="UP000032266"/>
    </source>
</evidence>
<reference evidence="1 2" key="1">
    <citation type="submission" date="2014-01" db="EMBL/GenBank/DDBJ databases">
        <title>Full genme sequencing of cellulolytic bacterium Gynuella sunshinyii YC6258T gen. nov., sp. nov.</title>
        <authorList>
            <person name="Khan H."/>
            <person name="Chung E.J."/>
            <person name="Chung Y.R."/>
        </authorList>
    </citation>
    <scope>NUCLEOTIDE SEQUENCE [LARGE SCALE GENOMIC DNA]</scope>
    <source>
        <strain evidence="1 2">YC6258</strain>
    </source>
</reference>
<evidence type="ECO:0000313" key="1">
    <source>
        <dbReference type="EMBL" id="AJQ96885.1"/>
    </source>
</evidence>
<dbReference type="HOGENOM" id="CLU_2617055_0_0_6"/>
<proteinExistence type="predicted"/>
<dbReference type="EMBL" id="CP007142">
    <property type="protein sequence ID" value="AJQ96885.1"/>
    <property type="molecule type" value="Genomic_DNA"/>
</dbReference>
<dbReference type="STRING" id="1445510.YC6258_04853"/>
<sequence>MNHSGEDKLEQEIKGLFQHSIERLDVADQIVSASHTANRQRGVMDIVTMLGRGAVAVMLTAINPASVGSKLRENNYHE</sequence>